<evidence type="ECO:0000256" key="1">
    <source>
        <dbReference type="SAM" id="MobiDB-lite"/>
    </source>
</evidence>
<organism evidence="2 3">
    <name type="scientific">Dunaliella salina</name>
    <name type="common">Green alga</name>
    <name type="synonym">Protococcus salinus</name>
    <dbReference type="NCBI Taxonomy" id="3046"/>
    <lineage>
        <taxon>Eukaryota</taxon>
        <taxon>Viridiplantae</taxon>
        <taxon>Chlorophyta</taxon>
        <taxon>core chlorophytes</taxon>
        <taxon>Chlorophyceae</taxon>
        <taxon>CS clade</taxon>
        <taxon>Chlamydomonadales</taxon>
        <taxon>Dunaliellaceae</taxon>
        <taxon>Dunaliella</taxon>
    </lineage>
</organism>
<sequence>MHALVHSHLCTAVKVDTCSPCAPVFARHIEGQQEHPAWTCWQHIAPIRRWTVYLTLHGCSNEGFPTRDSEVSHQGPGARHSRSPAR</sequence>
<keyword evidence="3" id="KW-1185">Reference proteome</keyword>
<accession>A0ABQ7FZX8</accession>
<evidence type="ECO:0000313" key="2">
    <source>
        <dbReference type="EMBL" id="KAF5827910.1"/>
    </source>
</evidence>
<dbReference type="Proteomes" id="UP000815325">
    <property type="component" value="Unassembled WGS sequence"/>
</dbReference>
<reference evidence="2" key="1">
    <citation type="submission" date="2017-08" db="EMBL/GenBank/DDBJ databases">
        <authorList>
            <person name="Polle J.E."/>
            <person name="Barry K."/>
            <person name="Cushman J."/>
            <person name="Schmutz J."/>
            <person name="Tran D."/>
            <person name="Hathwaick L.T."/>
            <person name="Yim W.C."/>
            <person name="Jenkins J."/>
            <person name="Mckie-Krisberg Z.M."/>
            <person name="Prochnik S."/>
            <person name="Lindquist E."/>
            <person name="Dockter R.B."/>
            <person name="Adam C."/>
            <person name="Molina H."/>
            <person name="Bunkerborg J."/>
            <person name="Jin E."/>
            <person name="Buchheim M."/>
            <person name="Magnuson J."/>
        </authorList>
    </citation>
    <scope>NUCLEOTIDE SEQUENCE</scope>
    <source>
        <strain evidence="2">CCAP 19/18</strain>
    </source>
</reference>
<gene>
    <name evidence="2" type="ORF">DUNSADRAFT_18538</name>
</gene>
<evidence type="ECO:0008006" key="4">
    <source>
        <dbReference type="Google" id="ProtNLM"/>
    </source>
</evidence>
<comment type="caution">
    <text evidence="2">The sequence shown here is derived from an EMBL/GenBank/DDBJ whole genome shotgun (WGS) entry which is preliminary data.</text>
</comment>
<dbReference type="EMBL" id="MU070401">
    <property type="protein sequence ID" value="KAF5827910.1"/>
    <property type="molecule type" value="Genomic_DNA"/>
</dbReference>
<proteinExistence type="predicted"/>
<protein>
    <recommendedName>
        <fullName evidence="4">Encoded protein</fullName>
    </recommendedName>
</protein>
<name>A0ABQ7FZX8_DUNSA</name>
<feature type="region of interest" description="Disordered" evidence="1">
    <location>
        <begin position="63"/>
        <end position="86"/>
    </location>
</feature>
<evidence type="ECO:0000313" key="3">
    <source>
        <dbReference type="Proteomes" id="UP000815325"/>
    </source>
</evidence>